<gene>
    <name evidence="1" type="ORF">SFSGTM_22580</name>
</gene>
<name>A0A809SI87_9PROT</name>
<dbReference type="AlphaFoldDB" id="A0A809SI87"/>
<evidence type="ECO:0000313" key="2">
    <source>
        <dbReference type="Proteomes" id="UP000463939"/>
    </source>
</evidence>
<dbReference type="KEGG" id="sniv:SFSGTM_22580"/>
<dbReference type="Proteomes" id="UP000463939">
    <property type="component" value="Chromosome"/>
</dbReference>
<keyword evidence="2" id="KW-1185">Reference proteome</keyword>
<sequence>MTYLELITALEARTGYRLLPTPDDTFLTEVTQMIYNWCALTSPQAKVERAAVVNSLGPLRREFMAGMGSAHDFRKLNQLIEAIDAEFDDAHNRQA</sequence>
<dbReference type="EMBL" id="AP021881">
    <property type="protein sequence ID" value="BBP01550.1"/>
    <property type="molecule type" value="Genomic_DNA"/>
</dbReference>
<evidence type="ECO:0000313" key="1">
    <source>
        <dbReference type="EMBL" id="BBP01550.1"/>
    </source>
</evidence>
<proteinExistence type="predicted"/>
<reference evidence="2" key="1">
    <citation type="submission" date="2019-11" db="EMBL/GenBank/DDBJ databases">
        <title>Isolation and characterization of a novel species in the genus Sulfuriferula.</title>
        <authorList>
            <person name="Mochizuki J."/>
            <person name="Kojima H."/>
            <person name="Fukui M."/>
        </authorList>
    </citation>
    <scope>NUCLEOTIDE SEQUENCE [LARGE SCALE GENOMIC DNA]</scope>
    <source>
        <strain evidence="2">SGTM</strain>
    </source>
</reference>
<organism evidence="1 2">
    <name type="scientific">Sulfuriferula nivalis</name>
    <dbReference type="NCBI Taxonomy" id="2675298"/>
    <lineage>
        <taxon>Bacteria</taxon>
        <taxon>Pseudomonadati</taxon>
        <taxon>Pseudomonadota</taxon>
        <taxon>Betaproteobacteria</taxon>
        <taxon>Nitrosomonadales</taxon>
        <taxon>Sulfuricellaceae</taxon>
        <taxon>Sulfuriferula</taxon>
    </lineage>
</organism>
<accession>A0A809SI87</accession>
<protein>
    <submittedName>
        <fullName evidence="1">Uncharacterized protein</fullName>
    </submittedName>
</protein>
<dbReference type="RefSeq" id="WP_162085318.1">
    <property type="nucleotide sequence ID" value="NZ_AP021881.1"/>
</dbReference>